<feature type="transmembrane region" description="Helical" evidence="2">
    <location>
        <begin position="20"/>
        <end position="39"/>
    </location>
</feature>
<dbReference type="OrthoDB" id="10025998at2759"/>
<keyword evidence="2" id="KW-1133">Transmembrane helix</keyword>
<keyword evidence="2" id="KW-0472">Membrane</keyword>
<dbReference type="EMBL" id="MAVT02000568">
    <property type="protein sequence ID" value="POS74846.1"/>
    <property type="molecule type" value="Genomic_DNA"/>
</dbReference>
<dbReference type="Pfam" id="PF18922">
    <property type="entry name" value="DUF5672"/>
    <property type="match status" value="1"/>
</dbReference>
<evidence type="ECO:0000313" key="5">
    <source>
        <dbReference type="Proteomes" id="UP000094444"/>
    </source>
</evidence>
<evidence type="ECO:0000256" key="1">
    <source>
        <dbReference type="SAM" id="MobiDB-lite"/>
    </source>
</evidence>
<dbReference type="AlphaFoldDB" id="A0A2P5HX85"/>
<dbReference type="InParanoid" id="A0A2P5HX85"/>
<feature type="compositionally biased region" description="Basic and acidic residues" evidence="1">
    <location>
        <begin position="338"/>
        <end position="352"/>
    </location>
</feature>
<comment type="caution">
    <text evidence="4">The sequence shown here is derived from an EMBL/GenBank/DDBJ whole genome shotgun (WGS) entry which is preliminary data.</text>
</comment>
<keyword evidence="5" id="KW-1185">Reference proteome</keyword>
<dbReference type="InterPro" id="IPR043729">
    <property type="entry name" value="DUF5672"/>
</dbReference>
<feature type="compositionally biased region" description="Basic and acidic residues" evidence="1">
    <location>
        <begin position="360"/>
        <end position="422"/>
    </location>
</feature>
<evidence type="ECO:0000259" key="3">
    <source>
        <dbReference type="Pfam" id="PF18922"/>
    </source>
</evidence>
<feature type="region of interest" description="Disordered" evidence="1">
    <location>
        <begin position="322"/>
        <end position="459"/>
    </location>
</feature>
<keyword evidence="2" id="KW-0812">Transmembrane</keyword>
<name>A0A2P5HX85_DIAHE</name>
<gene>
    <name evidence="4" type="ORF">DHEL01_v206762</name>
</gene>
<organism evidence="4 5">
    <name type="scientific">Diaporthe helianthi</name>
    <dbReference type="NCBI Taxonomy" id="158607"/>
    <lineage>
        <taxon>Eukaryota</taxon>
        <taxon>Fungi</taxon>
        <taxon>Dikarya</taxon>
        <taxon>Ascomycota</taxon>
        <taxon>Pezizomycotina</taxon>
        <taxon>Sordariomycetes</taxon>
        <taxon>Sordariomycetidae</taxon>
        <taxon>Diaporthales</taxon>
        <taxon>Diaporthaceae</taxon>
        <taxon>Diaporthe</taxon>
    </lineage>
</organism>
<proteinExistence type="predicted"/>
<sequence length="459" mass="52363">MAVTSSTHSPGVFSITKPRLLLVISVVFTWWIASLLPRYEPIIKAQLNSRIEEARRRIPSIKVDWTPTDDPRAAYNASKLALIIEPRVMPHLVPQLLHMIAVVPPDWRFLFIGSDRSVTLLGRSTSVKHQQVVGKLDLMVLPEPWDISSKEMVFRTLTDIRFYDEFLPGVEWILKFEYDSILCANSEVSLNDWLHWHWAGAPRGETDRFAGNGGLSLRRVSAIRQVLGFQARYNDTAPEDEWFGQRLYIMPELKVASGLEGALAVENVYMDKPMGFHVQEMGDNLHPDVWQDYERRKKILEYCPELHTILKAKLDRERCAGDTKDGVIHPTPEEQEEERLRQLQEEEARRQQQEAALLKLQEERKKQEAEEAEKAKEAEEAKKKDEEDREKLEVEEARQKYEEAMKAHDMEAANKMLEEEGAAKLADATGATPPGADKEASQPSSPDAEVLPKEPVPAA</sequence>
<reference evidence="4" key="1">
    <citation type="submission" date="2017-09" db="EMBL/GenBank/DDBJ databases">
        <title>Polyketide synthases of a Diaporthe helianthi virulent isolate.</title>
        <authorList>
            <person name="Baroncelli R."/>
        </authorList>
    </citation>
    <scope>NUCLEOTIDE SEQUENCE [LARGE SCALE GENOMIC DNA]</scope>
    <source>
        <strain evidence="4">7/96</strain>
    </source>
</reference>
<protein>
    <recommendedName>
        <fullName evidence="3">DUF5672 domain-containing protein</fullName>
    </recommendedName>
</protein>
<dbReference type="STRING" id="158607.A0A2P5HX85"/>
<evidence type="ECO:0000256" key="2">
    <source>
        <dbReference type="SAM" id="Phobius"/>
    </source>
</evidence>
<evidence type="ECO:0000313" key="4">
    <source>
        <dbReference type="EMBL" id="POS74846.1"/>
    </source>
</evidence>
<dbReference type="Proteomes" id="UP000094444">
    <property type="component" value="Unassembled WGS sequence"/>
</dbReference>
<accession>A0A2P5HX85</accession>
<feature type="domain" description="DUF5672" evidence="3">
    <location>
        <begin position="137"/>
        <end position="277"/>
    </location>
</feature>